<dbReference type="Gene3D" id="3.40.50.300">
    <property type="entry name" value="P-loop containing nucleotide triphosphate hydrolases"/>
    <property type="match status" value="1"/>
</dbReference>
<evidence type="ECO:0000313" key="3">
    <source>
        <dbReference type="EMBL" id="MBB3125858.1"/>
    </source>
</evidence>
<accession>A0A839TKD2</accession>
<comment type="subcellular location">
    <subcellularLocation>
        <location evidence="1">Cell membrane</location>
        <topology evidence="1">Peripheral membrane protein</topology>
    </subcellularLocation>
</comment>
<evidence type="ECO:0000256" key="1">
    <source>
        <dbReference type="ARBA" id="ARBA00004202"/>
    </source>
</evidence>
<sequence length="93" mass="10300">MGIGPELLLFDEPMSALDPELVGEVLKVIKELAVEGITMAIVTHEMKFASQVADRIVFMDEGIIMEQGSPNEVLNHPAQERTRHFLSLLSEPV</sequence>
<proteinExistence type="predicted"/>
<name>A0A839TKD2_9BACL</name>
<evidence type="ECO:0000313" key="4">
    <source>
        <dbReference type="Proteomes" id="UP000517523"/>
    </source>
</evidence>
<comment type="caution">
    <text evidence="3">The sequence shown here is derived from an EMBL/GenBank/DDBJ whole genome shotgun (WGS) entry which is preliminary data.</text>
</comment>
<dbReference type="GO" id="GO:0005886">
    <property type="term" value="C:plasma membrane"/>
    <property type="evidence" value="ECO:0007669"/>
    <property type="project" value="UniProtKB-SubCell"/>
</dbReference>
<dbReference type="AlphaFoldDB" id="A0A839TKD2"/>
<organism evidence="3 4">
    <name type="scientific">Paenibacillus rhizosphaerae</name>
    <dbReference type="NCBI Taxonomy" id="297318"/>
    <lineage>
        <taxon>Bacteria</taxon>
        <taxon>Bacillati</taxon>
        <taxon>Bacillota</taxon>
        <taxon>Bacilli</taxon>
        <taxon>Bacillales</taxon>
        <taxon>Paenibacillaceae</taxon>
        <taxon>Paenibacillus</taxon>
    </lineage>
</organism>
<dbReference type="InterPro" id="IPR050086">
    <property type="entry name" value="MetN_ABC_transporter-like"/>
</dbReference>
<dbReference type="InterPro" id="IPR027417">
    <property type="entry name" value="P-loop_NTPase"/>
</dbReference>
<evidence type="ECO:0000256" key="2">
    <source>
        <dbReference type="ARBA" id="ARBA00022448"/>
    </source>
</evidence>
<reference evidence="3 4" key="1">
    <citation type="submission" date="2020-08" db="EMBL/GenBank/DDBJ databases">
        <title>Genomic Encyclopedia of Type Strains, Phase III (KMG-III): the genomes of soil and plant-associated and newly described type strains.</title>
        <authorList>
            <person name="Whitman W."/>
        </authorList>
    </citation>
    <scope>NUCLEOTIDE SEQUENCE [LARGE SCALE GENOMIC DNA]</scope>
    <source>
        <strain evidence="3 4">CECT 5831</strain>
    </source>
</reference>
<dbReference type="EMBL" id="JACHXJ010000001">
    <property type="protein sequence ID" value="MBB3125858.1"/>
    <property type="molecule type" value="Genomic_DNA"/>
</dbReference>
<dbReference type="PANTHER" id="PTHR43166:SF35">
    <property type="entry name" value="L-CYSTINE IMPORT ATP-BINDING PROTEIN TCYN"/>
    <property type="match status" value="1"/>
</dbReference>
<dbReference type="SUPFAM" id="SSF52540">
    <property type="entry name" value="P-loop containing nucleoside triphosphate hydrolases"/>
    <property type="match status" value="1"/>
</dbReference>
<keyword evidence="2" id="KW-0813">Transport</keyword>
<dbReference type="PANTHER" id="PTHR43166">
    <property type="entry name" value="AMINO ACID IMPORT ATP-BINDING PROTEIN"/>
    <property type="match status" value="1"/>
</dbReference>
<protein>
    <submittedName>
        <fullName evidence="3">ABC-type polar amino acid transport system ATPase subunit</fullName>
    </submittedName>
</protein>
<dbReference type="Proteomes" id="UP000517523">
    <property type="component" value="Unassembled WGS sequence"/>
</dbReference>
<gene>
    <name evidence="3" type="ORF">FHS19_000512</name>
</gene>